<feature type="compositionally biased region" description="Basic and acidic residues" evidence="1">
    <location>
        <begin position="1"/>
        <end position="11"/>
    </location>
</feature>
<reference evidence="2 3" key="1">
    <citation type="submission" date="2018-05" db="EMBL/GenBank/DDBJ databases">
        <title>A metagenomic window into the 2 km-deep terrestrial subsurface aquifer revealed taxonomically and functionally diverse microbial community comprising novel uncultured bacterial lineages.</title>
        <authorList>
            <person name="Kadnikov V.V."/>
            <person name="Mardanov A.V."/>
            <person name="Beletsky A.V."/>
            <person name="Banks D."/>
            <person name="Pimenov N.V."/>
            <person name="Frank Y.A."/>
            <person name="Karnachuk O.V."/>
            <person name="Ravin N.V."/>
        </authorList>
    </citation>
    <scope>NUCLEOTIDE SEQUENCE [LARGE SCALE GENOMIC DNA]</scope>
    <source>
        <strain evidence="2">BY5</strain>
    </source>
</reference>
<protein>
    <submittedName>
        <fullName evidence="2">Uncharacterized protein</fullName>
    </submittedName>
</protein>
<feature type="region of interest" description="Disordered" evidence="1">
    <location>
        <begin position="1"/>
        <end position="39"/>
    </location>
</feature>
<accession>A0A367ZUJ1</accession>
<organism evidence="2 3">
    <name type="scientific">Candidatus Ozemobacter sibiricus</name>
    <dbReference type="NCBI Taxonomy" id="2268124"/>
    <lineage>
        <taxon>Bacteria</taxon>
        <taxon>Candidatus Ozemobacteria</taxon>
        <taxon>Candidatus Ozemobacterales</taxon>
        <taxon>Candidatus Ozemobacteraceae</taxon>
        <taxon>Candidatus Ozemobacter</taxon>
    </lineage>
</organism>
<sequence>MERAGGRHHDQPSWQVVDSRDSQSIRNSSLQGKPPARLG</sequence>
<evidence type="ECO:0000256" key="1">
    <source>
        <dbReference type="SAM" id="MobiDB-lite"/>
    </source>
</evidence>
<evidence type="ECO:0000313" key="3">
    <source>
        <dbReference type="Proteomes" id="UP000252355"/>
    </source>
</evidence>
<dbReference type="AlphaFoldDB" id="A0A367ZUJ1"/>
<proteinExistence type="predicted"/>
<dbReference type="EMBL" id="QOQW01000001">
    <property type="protein sequence ID" value="RCK81710.1"/>
    <property type="molecule type" value="Genomic_DNA"/>
</dbReference>
<name>A0A367ZUJ1_9BACT</name>
<evidence type="ECO:0000313" key="2">
    <source>
        <dbReference type="EMBL" id="RCK81710.1"/>
    </source>
</evidence>
<comment type="caution">
    <text evidence="2">The sequence shown here is derived from an EMBL/GenBank/DDBJ whole genome shotgun (WGS) entry which is preliminary data.</text>
</comment>
<gene>
    <name evidence="2" type="ORF">OZSIB_0844</name>
</gene>
<dbReference type="Proteomes" id="UP000252355">
    <property type="component" value="Unassembled WGS sequence"/>
</dbReference>